<feature type="binding site" evidence="3">
    <location>
        <position position="258"/>
    </location>
    <ligand>
        <name>a divalent metal cation</name>
        <dbReference type="ChEBI" id="CHEBI:60240"/>
        <label>1</label>
    </ligand>
</feature>
<feature type="binding site" evidence="3">
    <location>
        <position position="24"/>
    </location>
    <ligand>
        <name>a divalent metal cation</name>
        <dbReference type="ChEBI" id="CHEBI:60240"/>
        <label>1</label>
    </ligand>
</feature>
<comment type="cofactor">
    <cofactor evidence="3">
        <name>a divalent metal cation</name>
        <dbReference type="ChEBI" id="CHEBI:60240"/>
    </cofactor>
    <text evidence="3">Binds 2 divalent metal cations per subunit.</text>
</comment>
<feature type="binding site" evidence="3">
    <location>
        <position position="199"/>
    </location>
    <ligand>
        <name>a divalent metal cation</name>
        <dbReference type="ChEBI" id="CHEBI:60240"/>
        <label>2</label>
    </ligand>
</feature>
<dbReference type="GO" id="GO:0016787">
    <property type="term" value="F:hydrolase activity"/>
    <property type="evidence" value="ECO:0007669"/>
    <property type="project" value="UniProtKB-KW"/>
</dbReference>
<dbReference type="Gene3D" id="3.20.20.140">
    <property type="entry name" value="Metal-dependent hydrolases"/>
    <property type="match status" value="1"/>
</dbReference>
<comment type="caution">
    <text evidence="5">The sequence shown here is derived from an EMBL/GenBank/DDBJ whole genome shotgun (WGS) entry which is preliminary data.</text>
</comment>
<comment type="similarity">
    <text evidence="4">Belongs to the metallo-dependent hydrolases superfamily. Phosphotriesterase family.</text>
</comment>
<dbReference type="PANTHER" id="PTHR10819:SF3">
    <property type="entry name" value="PHOSPHOTRIESTERASE-RELATED PROTEIN"/>
    <property type="match status" value="1"/>
</dbReference>
<feature type="binding site" evidence="3">
    <location>
        <position position="26"/>
    </location>
    <ligand>
        <name>a divalent metal cation</name>
        <dbReference type="ChEBI" id="CHEBI:60240"/>
        <label>1</label>
    </ligand>
</feature>
<proteinExistence type="inferred from homology"/>
<dbReference type="Pfam" id="PF02126">
    <property type="entry name" value="PTE"/>
    <property type="match status" value="1"/>
</dbReference>
<protein>
    <submittedName>
        <fullName evidence="5">Phosphotriesterase-related protein</fullName>
    </submittedName>
</protein>
<dbReference type="GO" id="GO:0008270">
    <property type="term" value="F:zinc ion binding"/>
    <property type="evidence" value="ECO:0007669"/>
    <property type="project" value="InterPro"/>
</dbReference>
<evidence type="ECO:0000256" key="2">
    <source>
        <dbReference type="ARBA" id="ARBA00022801"/>
    </source>
</evidence>
<feature type="binding site" evidence="3">
    <location>
        <position position="137"/>
    </location>
    <ligand>
        <name>a divalent metal cation</name>
        <dbReference type="ChEBI" id="CHEBI:60240"/>
        <label>1</label>
    </ligand>
</feature>
<evidence type="ECO:0000256" key="1">
    <source>
        <dbReference type="ARBA" id="ARBA00022723"/>
    </source>
</evidence>
<dbReference type="PIRSF" id="PIRSF016839">
    <property type="entry name" value="PhP"/>
    <property type="match status" value="1"/>
</dbReference>
<feature type="binding site" evidence="3">
    <location>
        <position position="170"/>
    </location>
    <ligand>
        <name>a divalent metal cation</name>
        <dbReference type="ChEBI" id="CHEBI:60240"/>
        <label>2</label>
    </ligand>
</feature>
<evidence type="ECO:0000256" key="4">
    <source>
        <dbReference type="PROSITE-ProRule" id="PRU00679"/>
    </source>
</evidence>
<dbReference type="SUPFAM" id="SSF51556">
    <property type="entry name" value="Metallo-dependent hydrolases"/>
    <property type="match status" value="1"/>
</dbReference>
<dbReference type="PANTHER" id="PTHR10819">
    <property type="entry name" value="PHOSPHOTRIESTERASE-RELATED"/>
    <property type="match status" value="1"/>
</dbReference>
<dbReference type="InterPro" id="IPR001559">
    <property type="entry name" value="Phosphotriesterase"/>
</dbReference>
<keyword evidence="2" id="KW-0378">Hydrolase</keyword>
<keyword evidence="6" id="KW-1185">Reference proteome</keyword>
<dbReference type="Proteomes" id="UP000317209">
    <property type="component" value="Unassembled WGS sequence"/>
</dbReference>
<sequence length="309" mass="33897">MTSGTVTSVTGPLAPEVLGITHSHEHILWDYFDLINSYDVIFDDENVAAQELRWFKEAGGGTLVDCTTTGITPRPDALRRISEATDVNIVLGCGWYRERVWGREVGEKTSTQLADVLVRHLTTGFDDTDVVAGFIGEIGTERGVISPAEERVFRAAALASIATGSAIITHTTHFGELALEQIDLLEEVGVSPDRIVISHLGDREDTDHLLRIADRGVYLSIDNVGYENDGYPDDSVRLRSLDALIANGHADRIVLGTDIAQRSALRSYGGRGYDWLIRDFVPKMRAAGISEEHILGATTQNIARVLTRR</sequence>
<keyword evidence="1 3" id="KW-0479">Metal-binding</keyword>
<gene>
    <name evidence="5" type="ORF">FB560_0334</name>
</gene>
<feature type="binding site" evidence="3">
    <location>
        <position position="137"/>
    </location>
    <ligand>
        <name>a divalent metal cation</name>
        <dbReference type="ChEBI" id="CHEBI:60240"/>
        <label>2</label>
    </ligand>
</feature>
<evidence type="ECO:0000313" key="5">
    <source>
        <dbReference type="EMBL" id="TQL84742.1"/>
    </source>
</evidence>
<evidence type="ECO:0000256" key="3">
    <source>
        <dbReference type="PIRSR" id="PIRSR601559-52"/>
    </source>
</evidence>
<accession>A0A543BIQ5</accession>
<dbReference type="PROSITE" id="PS51347">
    <property type="entry name" value="PHOSPHOTRIESTERASE_2"/>
    <property type="match status" value="1"/>
</dbReference>
<dbReference type="AlphaFoldDB" id="A0A543BIQ5"/>
<dbReference type="InterPro" id="IPR032466">
    <property type="entry name" value="Metal_Hydrolase"/>
</dbReference>
<evidence type="ECO:0000313" key="6">
    <source>
        <dbReference type="Proteomes" id="UP000317209"/>
    </source>
</evidence>
<name>A0A543BIQ5_9MICO</name>
<dbReference type="EMBL" id="VFOX01000001">
    <property type="protein sequence ID" value="TQL84742.1"/>
    <property type="molecule type" value="Genomic_DNA"/>
</dbReference>
<organism evidence="5 6">
    <name type="scientific">Microbacterium saperdae</name>
    <dbReference type="NCBI Taxonomy" id="69368"/>
    <lineage>
        <taxon>Bacteria</taxon>
        <taxon>Bacillati</taxon>
        <taxon>Actinomycetota</taxon>
        <taxon>Actinomycetes</taxon>
        <taxon>Micrococcales</taxon>
        <taxon>Microbacteriaceae</taxon>
        <taxon>Microbacterium</taxon>
    </lineage>
</organism>
<reference evidence="5 6" key="1">
    <citation type="submission" date="2019-06" db="EMBL/GenBank/DDBJ databases">
        <title>Sequencing the genomes of 1000 actinobacteria strains.</title>
        <authorList>
            <person name="Klenk H.-P."/>
        </authorList>
    </citation>
    <scope>NUCLEOTIDE SEQUENCE [LARGE SCALE GENOMIC DNA]</scope>
    <source>
        <strain evidence="5 6">DSM 20169</strain>
    </source>
</reference>
<comment type="caution">
    <text evidence="4">Lacks conserved residue(s) required for the propagation of feature annotation.</text>
</comment>